<evidence type="ECO:0000313" key="1">
    <source>
        <dbReference type="EMBL" id="EJK67534.1"/>
    </source>
</evidence>
<sequence>TNGHATYGHATYGHATDGHATYGRTRNGWTGHATDGHTATVQTQTVHAVLARAAASLNDATTGHKLQNWIHVELSRVCTLKGLYLLDTLDEDDDILGKSTWRAFELLRSTIISKWRHDGREGGRYVSLGRARGGTCQCSYPLKDDVYEEVGLFPIHHYIEVRRQTIAAYNVNRPILMGCHASPRAYRRNSPTPSKYDIVVSKSAR</sequence>
<protein>
    <submittedName>
        <fullName evidence="1">Uncharacterized protein</fullName>
    </submittedName>
</protein>
<reference evidence="1 2" key="1">
    <citation type="journal article" date="2012" name="Genome Biol.">
        <title>Genome and low-iron response of an oceanic diatom adapted to chronic iron limitation.</title>
        <authorList>
            <person name="Lommer M."/>
            <person name="Specht M."/>
            <person name="Roy A.S."/>
            <person name="Kraemer L."/>
            <person name="Andreson R."/>
            <person name="Gutowska M.A."/>
            <person name="Wolf J."/>
            <person name="Bergner S.V."/>
            <person name="Schilhabel M.B."/>
            <person name="Klostermeier U.C."/>
            <person name="Beiko R.G."/>
            <person name="Rosenstiel P."/>
            <person name="Hippler M."/>
            <person name="Laroche J."/>
        </authorList>
    </citation>
    <scope>NUCLEOTIDE SEQUENCE [LARGE SCALE GENOMIC DNA]</scope>
    <source>
        <strain evidence="1 2">CCMP1005</strain>
    </source>
</reference>
<gene>
    <name evidence="1" type="ORF">THAOC_11414</name>
</gene>
<dbReference type="Proteomes" id="UP000266841">
    <property type="component" value="Unassembled WGS sequence"/>
</dbReference>
<accession>K0SRB2</accession>
<name>K0SRB2_THAOC</name>
<keyword evidence="2" id="KW-1185">Reference proteome</keyword>
<organism evidence="1 2">
    <name type="scientific">Thalassiosira oceanica</name>
    <name type="common">Marine diatom</name>
    <dbReference type="NCBI Taxonomy" id="159749"/>
    <lineage>
        <taxon>Eukaryota</taxon>
        <taxon>Sar</taxon>
        <taxon>Stramenopiles</taxon>
        <taxon>Ochrophyta</taxon>
        <taxon>Bacillariophyta</taxon>
        <taxon>Coscinodiscophyceae</taxon>
        <taxon>Thalassiosirophycidae</taxon>
        <taxon>Thalassiosirales</taxon>
        <taxon>Thalassiosiraceae</taxon>
        <taxon>Thalassiosira</taxon>
    </lineage>
</organism>
<evidence type="ECO:0000313" key="2">
    <source>
        <dbReference type="Proteomes" id="UP000266841"/>
    </source>
</evidence>
<dbReference type="EMBL" id="AGNL01012950">
    <property type="protein sequence ID" value="EJK67534.1"/>
    <property type="molecule type" value="Genomic_DNA"/>
</dbReference>
<feature type="non-terminal residue" evidence="1">
    <location>
        <position position="1"/>
    </location>
</feature>
<dbReference type="AlphaFoldDB" id="K0SRB2"/>
<comment type="caution">
    <text evidence="1">The sequence shown here is derived from an EMBL/GenBank/DDBJ whole genome shotgun (WGS) entry which is preliminary data.</text>
</comment>
<proteinExistence type="predicted"/>